<dbReference type="Pfam" id="PF04030">
    <property type="entry name" value="ALO"/>
    <property type="match status" value="1"/>
</dbReference>
<keyword evidence="1" id="KW-0560">Oxidoreductase</keyword>
<dbReference type="Proteomes" id="UP000439903">
    <property type="component" value="Unassembled WGS sequence"/>
</dbReference>
<evidence type="ECO:0000313" key="4">
    <source>
        <dbReference type="Proteomes" id="UP000439903"/>
    </source>
</evidence>
<name>A0A8H3X319_GIGMA</name>
<dbReference type="GO" id="GO:0016020">
    <property type="term" value="C:membrane"/>
    <property type="evidence" value="ECO:0007669"/>
    <property type="project" value="InterPro"/>
</dbReference>
<dbReference type="AlphaFoldDB" id="A0A8H3X319"/>
<reference evidence="3 4" key="1">
    <citation type="journal article" date="2019" name="Environ. Microbiol.">
        <title>At the nexus of three kingdoms: the genome of the mycorrhizal fungus Gigaspora margarita provides insights into plant, endobacterial and fungal interactions.</title>
        <authorList>
            <person name="Venice F."/>
            <person name="Ghignone S."/>
            <person name="Salvioli di Fossalunga A."/>
            <person name="Amselem J."/>
            <person name="Novero M."/>
            <person name="Xianan X."/>
            <person name="Sedzielewska Toro K."/>
            <person name="Morin E."/>
            <person name="Lipzen A."/>
            <person name="Grigoriev I.V."/>
            <person name="Henrissat B."/>
            <person name="Martin F.M."/>
            <person name="Bonfante P."/>
        </authorList>
    </citation>
    <scope>NUCLEOTIDE SEQUENCE [LARGE SCALE GENOMIC DNA]</scope>
    <source>
        <strain evidence="3 4">BEG34</strain>
    </source>
</reference>
<gene>
    <name evidence="3" type="ORF">F8M41_008858</name>
</gene>
<dbReference type="InterPro" id="IPR010031">
    <property type="entry name" value="FAD_lactone_oxidase-like"/>
</dbReference>
<protein>
    <submittedName>
        <fullName evidence="3">L-gulonolactone/D-arabinono-1,4-lactone oxidase</fullName>
    </submittedName>
</protein>
<organism evidence="3 4">
    <name type="scientific">Gigaspora margarita</name>
    <dbReference type="NCBI Taxonomy" id="4874"/>
    <lineage>
        <taxon>Eukaryota</taxon>
        <taxon>Fungi</taxon>
        <taxon>Fungi incertae sedis</taxon>
        <taxon>Mucoromycota</taxon>
        <taxon>Glomeromycotina</taxon>
        <taxon>Glomeromycetes</taxon>
        <taxon>Diversisporales</taxon>
        <taxon>Gigasporaceae</taxon>
        <taxon>Gigaspora</taxon>
    </lineage>
</organism>
<dbReference type="InterPro" id="IPR007173">
    <property type="entry name" value="ALO_C"/>
</dbReference>
<evidence type="ECO:0000313" key="3">
    <source>
        <dbReference type="EMBL" id="KAF0406182.1"/>
    </source>
</evidence>
<dbReference type="PANTHER" id="PTHR43762">
    <property type="entry name" value="L-GULONOLACTONE OXIDASE"/>
    <property type="match status" value="1"/>
</dbReference>
<evidence type="ECO:0000259" key="2">
    <source>
        <dbReference type="Pfam" id="PF04030"/>
    </source>
</evidence>
<feature type="domain" description="D-arabinono-1,4-lactone oxidase C-terminal" evidence="2">
    <location>
        <begin position="60"/>
        <end position="145"/>
    </location>
</feature>
<dbReference type="OrthoDB" id="610608at2759"/>
<comment type="caution">
    <text evidence="3">The sequence shown here is derived from an EMBL/GenBank/DDBJ whole genome shotgun (WGS) entry which is preliminary data.</text>
</comment>
<sequence>MEDLEVDLEAKTVTIEVWIEIKQLNEELSKHGLALSNLCSISDWNDFYRNCGLTLDALACRFWWFPHTDDCVAWKKPPPQKLSYIRDTLLGFHLLELILYLSRFRPSTVPKINQSKFSFKISNFIDDSYKAFCFDCLFSQYVNEWQYR</sequence>
<evidence type="ECO:0000256" key="1">
    <source>
        <dbReference type="ARBA" id="ARBA00023002"/>
    </source>
</evidence>
<accession>A0A8H3X319</accession>
<proteinExistence type="predicted"/>
<keyword evidence="4" id="KW-1185">Reference proteome</keyword>
<dbReference type="PANTHER" id="PTHR43762:SF1">
    <property type="entry name" value="D-ARABINONO-1,4-LACTONE OXIDASE"/>
    <property type="match status" value="1"/>
</dbReference>
<dbReference type="GO" id="GO:0003885">
    <property type="term" value="F:D-arabinono-1,4-lactone oxidase activity"/>
    <property type="evidence" value="ECO:0007669"/>
    <property type="project" value="InterPro"/>
</dbReference>
<dbReference type="EMBL" id="WTPW01001942">
    <property type="protein sequence ID" value="KAF0406182.1"/>
    <property type="molecule type" value="Genomic_DNA"/>
</dbReference>